<dbReference type="Proteomes" id="UP001600165">
    <property type="component" value="Unassembled WGS sequence"/>
</dbReference>
<proteinExistence type="predicted"/>
<dbReference type="RefSeq" id="WP_377964619.1">
    <property type="nucleotide sequence ID" value="NZ_JBHZOL010000069.1"/>
</dbReference>
<evidence type="ECO:0000313" key="1">
    <source>
        <dbReference type="EMBL" id="MFE4106652.1"/>
    </source>
</evidence>
<comment type="caution">
    <text evidence="1">The sequence shown here is derived from an EMBL/GenBank/DDBJ whole genome shotgun (WGS) entry which is preliminary data.</text>
</comment>
<keyword evidence="2" id="KW-1185">Reference proteome</keyword>
<gene>
    <name evidence="1" type="ORF">ACFVKH_10220</name>
</gene>
<protein>
    <submittedName>
        <fullName evidence="1">DUF1816 domain-containing protein</fullName>
    </submittedName>
</protein>
<dbReference type="InterPro" id="IPR014945">
    <property type="entry name" value="DUF1816"/>
</dbReference>
<dbReference type="Pfam" id="PF08846">
    <property type="entry name" value="DUF1816"/>
    <property type="match status" value="1"/>
</dbReference>
<dbReference type="EMBL" id="JBHZOL010000069">
    <property type="protein sequence ID" value="MFE4106652.1"/>
    <property type="molecule type" value="Genomic_DNA"/>
</dbReference>
<accession>A0ABW6IEP2</accession>
<reference evidence="1 2" key="1">
    <citation type="submission" date="2024-10" db="EMBL/GenBank/DDBJ databases">
        <authorList>
            <person name="Ratan Roy A."/>
            <person name="Morales Sandoval P.H."/>
            <person name="De Los Santos Villalobos S."/>
            <person name="Chakraborty S."/>
            <person name="Mukherjee J."/>
        </authorList>
    </citation>
    <scope>NUCLEOTIDE SEQUENCE [LARGE SCALE GENOMIC DNA]</scope>
    <source>
        <strain evidence="1 2">S1</strain>
    </source>
</reference>
<name>A0ABW6IEP2_9CYAN</name>
<sequence>MKNLLNGILNLLVGEWWIEIVTQAPKCTYYFGPFASEEEAEIAKTGYIEDLEQEGATQILATIQRCNRPDELTIDESTDSMGGMTSPALGI</sequence>
<organism evidence="1 2">
    <name type="scientific">Almyronema epifaneia S1</name>
    <dbReference type="NCBI Taxonomy" id="2991925"/>
    <lineage>
        <taxon>Bacteria</taxon>
        <taxon>Bacillati</taxon>
        <taxon>Cyanobacteriota</taxon>
        <taxon>Cyanophyceae</taxon>
        <taxon>Nodosilineales</taxon>
        <taxon>Nodosilineaceae</taxon>
        <taxon>Almyronema</taxon>
        <taxon>Almyronema epifaneia</taxon>
    </lineage>
</organism>
<evidence type="ECO:0000313" key="2">
    <source>
        <dbReference type="Proteomes" id="UP001600165"/>
    </source>
</evidence>